<accession>A0ABR2QQT0</accession>
<sequence length="228" mass="26505">MRILTWILSGLGTVEKVSAERKKVFEQKVVNLFLTRERKRRSSTLKSTIYGLMMMWFIRVSLRLLTLILAFLGFIVLRGRDTLVGKLCLWSWEYLGVQFQISWYIGGGGNDKTINLMNLQCRILLLLKIRHSHLVVLHCVDTVRLISRDEKEFAVDFSFCILLLRMVGENGKDFNGNYVNFRSLDVQTKLCSLLWSEATHNDFNTLVSFLVIQLVQLFLLQLLLLVDR</sequence>
<keyword evidence="1" id="KW-1133">Transmembrane helix</keyword>
<dbReference type="EMBL" id="JBBPBN010000034">
    <property type="protein sequence ID" value="KAK9003014.1"/>
    <property type="molecule type" value="Genomic_DNA"/>
</dbReference>
<proteinExistence type="predicted"/>
<reference evidence="2 3" key="1">
    <citation type="journal article" date="2024" name="G3 (Bethesda)">
        <title>Genome assembly of Hibiscus sabdariffa L. provides insights into metabolisms of medicinal natural products.</title>
        <authorList>
            <person name="Kim T."/>
        </authorList>
    </citation>
    <scope>NUCLEOTIDE SEQUENCE [LARGE SCALE GENOMIC DNA]</scope>
    <source>
        <strain evidence="2">TK-2024</strain>
        <tissue evidence="2">Old leaves</tissue>
    </source>
</reference>
<dbReference type="Proteomes" id="UP001396334">
    <property type="component" value="Unassembled WGS sequence"/>
</dbReference>
<keyword evidence="1" id="KW-0472">Membrane</keyword>
<gene>
    <name evidence="2" type="ORF">V6N11_060587</name>
</gene>
<organism evidence="2 3">
    <name type="scientific">Hibiscus sabdariffa</name>
    <name type="common">roselle</name>
    <dbReference type="NCBI Taxonomy" id="183260"/>
    <lineage>
        <taxon>Eukaryota</taxon>
        <taxon>Viridiplantae</taxon>
        <taxon>Streptophyta</taxon>
        <taxon>Embryophyta</taxon>
        <taxon>Tracheophyta</taxon>
        <taxon>Spermatophyta</taxon>
        <taxon>Magnoliopsida</taxon>
        <taxon>eudicotyledons</taxon>
        <taxon>Gunneridae</taxon>
        <taxon>Pentapetalae</taxon>
        <taxon>rosids</taxon>
        <taxon>malvids</taxon>
        <taxon>Malvales</taxon>
        <taxon>Malvaceae</taxon>
        <taxon>Malvoideae</taxon>
        <taxon>Hibiscus</taxon>
    </lineage>
</organism>
<keyword evidence="1" id="KW-0812">Transmembrane</keyword>
<evidence type="ECO:0000256" key="1">
    <source>
        <dbReference type="SAM" id="Phobius"/>
    </source>
</evidence>
<feature type="transmembrane region" description="Helical" evidence="1">
    <location>
        <begin position="203"/>
        <end position="226"/>
    </location>
</feature>
<evidence type="ECO:0000313" key="2">
    <source>
        <dbReference type="EMBL" id="KAK9003014.1"/>
    </source>
</evidence>
<keyword evidence="3" id="KW-1185">Reference proteome</keyword>
<evidence type="ECO:0000313" key="3">
    <source>
        <dbReference type="Proteomes" id="UP001396334"/>
    </source>
</evidence>
<protein>
    <submittedName>
        <fullName evidence="2">Uncharacterized protein</fullName>
    </submittedName>
</protein>
<feature type="transmembrane region" description="Helical" evidence="1">
    <location>
        <begin position="56"/>
        <end position="77"/>
    </location>
</feature>
<name>A0ABR2QQT0_9ROSI</name>
<comment type="caution">
    <text evidence="2">The sequence shown here is derived from an EMBL/GenBank/DDBJ whole genome shotgun (WGS) entry which is preliminary data.</text>
</comment>